<evidence type="ECO:0000256" key="1">
    <source>
        <dbReference type="SAM" id="MobiDB-lite"/>
    </source>
</evidence>
<reference evidence="2" key="1">
    <citation type="journal article" date="2023" name="Plant J.">
        <title>Genome sequences and population genomics provide insights into the demographic history, inbreeding, and mutation load of two 'living fossil' tree species of Dipteronia.</title>
        <authorList>
            <person name="Feng Y."/>
            <person name="Comes H.P."/>
            <person name="Chen J."/>
            <person name="Zhu S."/>
            <person name="Lu R."/>
            <person name="Zhang X."/>
            <person name="Li P."/>
            <person name="Qiu J."/>
            <person name="Olsen K.M."/>
            <person name="Qiu Y."/>
        </authorList>
    </citation>
    <scope>NUCLEOTIDE SEQUENCE</scope>
    <source>
        <strain evidence="2">NBL</strain>
    </source>
</reference>
<feature type="compositionally biased region" description="Basic residues" evidence="1">
    <location>
        <begin position="144"/>
        <end position="155"/>
    </location>
</feature>
<dbReference type="EMBL" id="JANJYJ010000004">
    <property type="protein sequence ID" value="KAK3219071.1"/>
    <property type="molecule type" value="Genomic_DNA"/>
</dbReference>
<gene>
    <name evidence="2" type="ORF">Dsin_013041</name>
</gene>
<evidence type="ECO:0000313" key="2">
    <source>
        <dbReference type="EMBL" id="KAK3219071.1"/>
    </source>
</evidence>
<accession>A0AAE0AJ68</accession>
<organism evidence="2 3">
    <name type="scientific">Dipteronia sinensis</name>
    <dbReference type="NCBI Taxonomy" id="43782"/>
    <lineage>
        <taxon>Eukaryota</taxon>
        <taxon>Viridiplantae</taxon>
        <taxon>Streptophyta</taxon>
        <taxon>Embryophyta</taxon>
        <taxon>Tracheophyta</taxon>
        <taxon>Spermatophyta</taxon>
        <taxon>Magnoliopsida</taxon>
        <taxon>eudicotyledons</taxon>
        <taxon>Gunneridae</taxon>
        <taxon>Pentapetalae</taxon>
        <taxon>rosids</taxon>
        <taxon>malvids</taxon>
        <taxon>Sapindales</taxon>
        <taxon>Sapindaceae</taxon>
        <taxon>Hippocastanoideae</taxon>
        <taxon>Acereae</taxon>
        <taxon>Dipteronia</taxon>
    </lineage>
</organism>
<comment type="caution">
    <text evidence="2">The sequence shown here is derived from an EMBL/GenBank/DDBJ whole genome shotgun (WGS) entry which is preliminary data.</text>
</comment>
<proteinExistence type="predicted"/>
<sequence>MALACNNSFHNLLLSKQSNFFKVKSTQIQTKKKRCFRCNNLYLDKENSLIACSFHGHTTDGEWSDGSGVIVYKWNEKGQMPNTGRANWKKRWSCCSEYDENAPPCRRWVHSVLVLSKPINLILYLSPPPPPPPLPLPLPPTVNHPKHRKKKKKKKREIEEEEICTRSGIPVVIALLVVVVASPSSPSSPSPSSPSLLLV</sequence>
<evidence type="ECO:0000313" key="3">
    <source>
        <dbReference type="Proteomes" id="UP001281410"/>
    </source>
</evidence>
<dbReference type="AlphaFoldDB" id="A0AAE0AJ68"/>
<name>A0AAE0AJ68_9ROSI</name>
<dbReference type="Proteomes" id="UP001281410">
    <property type="component" value="Unassembled WGS sequence"/>
</dbReference>
<dbReference type="PANTHER" id="PTHR35106">
    <property type="entry name" value="BNAA07G25190D PROTEIN"/>
    <property type="match status" value="1"/>
</dbReference>
<feature type="region of interest" description="Disordered" evidence="1">
    <location>
        <begin position="135"/>
        <end position="161"/>
    </location>
</feature>
<protein>
    <submittedName>
        <fullName evidence="2">Uncharacterized protein</fullName>
    </submittedName>
</protein>
<dbReference type="PANTHER" id="PTHR35106:SF4">
    <property type="entry name" value="OS09G0485800 PROTEIN"/>
    <property type="match status" value="1"/>
</dbReference>
<keyword evidence="3" id="KW-1185">Reference proteome</keyword>